<dbReference type="EMBL" id="JADBEF010000001">
    <property type="protein sequence ID" value="MBE1560064.1"/>
    <property type="molecule type" value="Genomic_DNA"/>
</dbReference>
<keyword evidence="2" id="KW-1185">Reference proteome</keyword>
<proteinExistence type="predicted"/>
<comment type="caution">
    <text evidence="1">The sequence shown here is derived from an EMBL/GenBank/DDBJ whole genome shotgun (WGS) entry which is preliminary data.</text>
</comment>
<evidence type="ECO:0000313" key="1">
    <source>
        <dbReference type="EMBL" id="MBE1560064.1"/>
    </source>
</evidence>
<accession>A0ABR9KDI8</accession>
<name>A0ABR9KDI8_9ACTN</name>
<reference evidence="1 2" key="1">
    <citation type="submission" date="2020-10" db="EMBL/GenBank/DDBJ databases">
        <title>Sequencing the genomes of 1000 actinobacteria strains.</title>
        <authorList>
            <person name="Klenk H.-P."/>
        </authorList>
    </citation>
    <scope>NUCLEOTIDE SEQUENCE [LARGE SCALE GENOMIC DNA]</scope>
    <source>
        <strain evidence="1 2">DSM 43748</strain>
    </source>
</reference>
<sequence length="146" mass="16767">MTYDRGLASAHFFQGQLLDMVASLPSTDSDGDEGMTPGELRRRFKAELERDPDIYRSVFLFLDGLQPGNLKYQRLLAAHLVLMVTLNAFGYDYQRTAPEGMRRIVDLLEPAIRRNFVVLVSQVHLERHEDIEILLTMLVAETDTRR</sequence>
<dbReference type="RefSeq" id="WP_192775207.1">
    <property type="nucleotide sequence ID" value="NZ_BAAASY010000044.1"/>
</dbReference>
<organism evidence="1 2">
    <name type="scientific">Nonomuraea africana</name>
    <dbReference type="NCBI Taxonomy" id="46171"/>
    <lineage>
        <taxon>Bacteria</taxon>
        <taxon>Bacillati</taxon>
        <taxon>Actinomycetota</taxon>
        <taxon>Actinomycetes</taxon>
        <taxon>Streptosporangiales</taxon>
        <taxon>Streptosporangiaceae</taxon>
        <taxon>Nonomuraea</taxon>
    </lineage>
</organism>
<dbReference type="Proteomes" id="UP000661607">
    <property type="component" value="Unassembled WGS sequence"/>
</dbReference>
<protein>
    <submittedName>
        <fullName evidence="1">Uncharacterized protein</fullName>
    </submittedName>
</protein>
<evidence type="ECO:0000313" key="2">
    <source>
        <dbReference type="Proteomes" id="UP000661607"/>
    </source>
</evidence>
<gene>
    <name evidence="1" type="ORF">H4W81_002843</name>
</gene>